<dbReference type="SUPFAM" id="SSF51430">
    <property type="entry name" value="NAD(P)-linked oxidoreductase"/>
    <property type="match status" value="1"/>
</dbReference>
<name>A0A286RGJ4_9BACT</name>
<dbReference type="PRINTS" id="PR00069">
    <property type="entry name" value="ALDKETRDTASE"/>
</dbReference>
<protein>
    <submittedName>
        <fullName evidence="4">Aldo/keto reductase</fullName>
    </submittedName>
</protein>
<evidence type="ECO:0000313" key="4">
    <source>
        <dbReference type="EMBL" id="ASV75084.1"/>
    </source>
</evidence>
<dbReference type="KEGG" id="ttf:THTE_2482"/>
<keyword evidence="5" id="KW-1185">Reference proteome</keyword>
<dbReference type="GO" id="GO:0016491">
    <property type="term" value="F:oxidoreductase activity"/>
    <property type="evidence" value="ECO:0007669"/>
    <property type="project" value="UniProtKB-KW"/>
</dbReference>
<evidence type="ECO:0000256" key="2">
    <source>
        <dbReference type="SAM" id="MobiDB-lite"/>
    </source>
</evidence>
<dbReference type="PANTHER" id="PTHR43364:SF4">
    <property type="entry name" value="NAD(P)-LINKED OXIDOREDUCTASE SUPERFAMILY PROTEIN"/>
    <property type="match status" value="1"/>
</dbReference>
<dbReference type="PANTHER" id="PTHR43364">
    <property type="entry name" value="NADH-SPECIFIC METHYLGLYOXAL REDUCTASE-RELATED"/>
    <property type="match status" value="1"/>
</dbReference>
<dbReference type="EMBL" id="CP018477">
    <property type="protein sequence ID" value="ASV75084.1"/>
    <property type="molecule type" value="Genomic_DNA"/>
</dbReference>
<dbReference type="Gene3D" id="3.20.20.100">
    <property type="entry name" value="NADP-dependent oxidoreductase domain"/>
    <property type="match status" value="1"/>
</dbReference>
<dbReference type="OrthoDB" id="9804790at2"/>
<dbReference type="InterPro" id="IPR018170">
    <property type="entry name" value="Aldo/ket_reductase_CS"/>
</dbReference>
<dbReference type="RefSeq" id="WP_095415244.1">
    <property type="nucleotide sequence ID" value="NZ_CP018477.1"/>
</dbReference>
<dbReference type="InterPro" id="IPR023210">
    <property type="entry name" value="NADP_OxRdtase_dom"/>
</dbReference>
<organism evidence="4 5">
    <name type="scientific">Thermogutta terrifontis</name>
    <dbReference type="NCBI Taxonomy" id="1331910"/>
    <lineage>
        <taxon>Bacteria</taxon>
        <taxon>Pseudomonadati</taxon>
        <taxon>Planctomycetota</taxon>
        <taxon>Planctomycetia</taxon>
        <taxon>Pirellulales</taxon>
        <taxon>Thermoguttaceae</taxon>
        <taxon>Thermogutta</taxon>
    </lineage>
</organism>
<keyword evidence="1" id="KW-0560">Oxidoreductase</keyword>
<dbReference type="Pfam" id="PF00248">
    <property type="entry name" value="Aldo_ket_red"/>
    <property type="match status" value="1"/>
</dbReference>
<evidence type="ECO:0000256" key="1">
    <source>
        <dbReference type="ARBA" id="ARBA00023002"/>
    </source>
</evidence>
<dbReference type="GO" id="GO:0005829">
    <property type="term" value="C:cytosol"/>
    <property type="evidence" value="ECO:0007669"/>
    <property type="project" value="TreeGrafter"/>
</dbReference>
<dbReference type="InterPro" id="IPR050523">
    <property type="entry name" value="AKR_Detox_Biosynth"/>
</dbReference>
<dbReference type="Proteomes" id="UP000215086">
    <property type="component" value="Chromosome"/>
</dbReference>
<dbReference type="PROSITE" id="PS00062">
    <property type="entry name" value="ALDOKETO_REDUCTASE_2"/>
    <property type="match status" value="1"/>
</dbReference>
<evidence type="ECO:0000259" key="3">
    <source>
        <dbReference type="Pfam" id="PF00248"/>
    </source>
</evidence>
<evidence type="ECO:0000313" key="5">
    <source>
        <dbReference type="Proteomes" id="UP000215086"/>
    </source>
</evidence>
<sequence length="331" mass="36865">MRYVNLPGTDWNVSAVAMGCWALAGDQTWGPQDEAESIATIHAALDAGINFFDTAELYGAGLAEEVLGKALRGQREKVFFASKFNWENARYDKVISACEASLRRLRTDVIDLYQIHWANWDVPFEETWSALEELKRQGKIRAIGVCNFGVQDLTAILRLGKPVTNQLPYGLLFRAIEYDILPLCRAKNIGVLCYSPLTIGLLTGKYRTPDEVPPGRARTRHFSSTRPLTRHGEPGCEAETFAAIHQIEEVAKQLGVTVVRLALAWLLAQPGVTSVINGMRRPHQARENAAAADLALPTEVVEQLRRITDPVKEKLGPNPDMWEGSARSRFR</sequence>
<accession>A0A286RGJ4</accession>
<dbReference type="AlphaFoldDB" id="A0A286RGJ4"/>
<dbReference type="InterPro" id="IPR036812">
    <property type="entry name" value="NAD(P)_OxRdtase_dom_sf"/>
</dbReference>
<gene>
    <name evidence="4" type="ORF">THTE_2482</name>
</gene>
<dbReference type="InterPro" id="IPR020471">
    <property type="entry name" value="AKR"/>
</dbReference>
<dbReference type="CDD" id="cd19085">
    <property type="entry name" value="AKR_AKR11B3"/>
    <property type="match status" value="1"/>
</dbReference>
<feature type="domain" description="NADP-dependent oxidoreductase" evidence="3">
    <location>
        <begin position="16"/>
        <end position="307"/>
    </location>
</feature>
<feature type="region of interest" description="Disordered" evidence="2">
    <location>
        <begin position="210"/>
        <end position="232"/>
    </location>
</feature>
<reference evidence="4 5" key="1">
    <citation type="journal article" name="Front. Microbiol.">
        <title>Sugar Metabolism of the First Thermophilic Planctomycete Thermogutta terrifontis: Comparative Genomic and Transcriptomic Approaches.</title>
        <authorList>
            <person name="Elcheninov A.G."/>
            <person name="Menzel P."/>
            <person name="Gudbergsdottir S.R."/>
            <person name="Slesarev A.I."/>
            <person name="Kadnikov V.V."/>
            <person name="Krogh A."/>
            <person name="Bonch-Osmolovskaya E.A."/>
            <person name="Peng X."/>
            <person name="Kublanov I.V."/>
        </authorList>
    </citation>
    <scope>NUCLEOTIDE SEQUENCE [LARGE SCALE GENOMIC DNA]</scope>
    <source>
        <strain evidence="4 5">R1</strain>
    </source>
</reference>
<feature type="region of interest" description="Disordered" evidence="2">
    <location>
        <begin position="311"/>
        <end position="331"/>
    </location>
</feature>
<proteinExistence type="predicted"/>